<organism evidence="1 2">
    <name type="scientific">Vibrio maritimus</name>
    <dbReference type="NCBI Taxonomy" id="990268"/>
    <lineage>
        <taxon>Bacteria</taxon>
        <taxon>Pseudomonadati</taxon>
        <taxon>Pseudomonadota</taxon>
        <taxon>Gammaproteobacteria</taxon>
        <taxon>Vibrionales</taxon>
        <taxon>Vibrionaceae</taxon>
        <taxon>Vibrio</taxon>
    </lineage>
</organism>
<reference evidence="1 2" key="1">
    <citation type="submission" date="2014-09" db="EMBL/GenBank/DDBJ databases">
        <title>Vibrio maritimus JCM 19235. (C45) whole genome shotgun sequence.</title>
        <authorList>
            <person name="Sawabe T."/>
            <person name="Meirelles P."/>
            <person name="Nakanishi M."/>
            <person name="Sayaka M."/>
            <person name="Hattori M."/>
            <person name="Ohkuma M."/>
        </authorList>
    </citation>
    <scope>NUCLEOTIDE SEQUENCE [LARGE SCALE GENOMIC DNA]</scope>
    <source>
        <strain evidence="2">JCM19235</strain>
    </source>
</reference>
<reference evidence="1 2" key="2">
    <citation type="submission" date="2014-09" db="EMBL/GenBank/DDBJ databases">
        <authorList>
            <consortium name="NBRP consortium"/>
            <person name="Sawabe T."/>
            <person name="Meirelles P."/>
            <person name="Nakanishi M."/>
            <person name="Sayaka M."/>
            <person name="Hattori M."/>
            <person name="Ohkuma M."/>
        </authorList>
    </citation>
    <scope>NUCLEOTIDE SEQUENCE [LARGE SCALE GENOMIC DNA]</scope>
    <source>
        <strain evidence="2">JCM19235</strain>
    </source>
</reference>
<gene>
    <name evidence="1" type="ORF">JCM19235_1568</name>
</gene>
<dbReference type="AlphaFoldDB" id="A0A090S2F9"/>
<protein>
    <submittedName>
        <fullName evidence="1">Uncharacterized protein</fullName>
    </submittedName>
</protein>
<name>A0A090S2F9_9VIBR</name>
<proteinExistence type="predicted"/>
<dbReference type="EMBL" id="BBMR01000009">
    <property type="protein sequence ID" value="GAL21746.1"/>
    <property type="molecule type" value="Genomic_DNA"/>
</dbReference>
<dbReference type="STRING" id="990268.JCM19235_1568"/>
<dbReference type="Proteomes" id="UP000029228">
    <property type="component" value="Unassembled WGS sequence"/>
</dbReference>
<evidence type="ECO:0000313" key="1">
    <source>
        <dbReference type="EMBL" id="GAL21746.1"/>
    </source>
</evidence>
<keyword evidence="2" id="KW-1185">Reference proteome</keyword>
<evidence type="ECO:0000313" key="2">
    <source>
        <dbReference type="Proteomes" id="UP000029228"/>
    </source>
</evidence>
<comment type="caution">
    <text evidence="1">The sequence shown here is derived from an EMBL/GenBank/DDBJ whole genome shotgun (WGS) entry which is preliminary data.</text>
</comment>
<sequence length="52" mass="5687">MHLELGAYQITAMNQTIENLPAQVEHVALGSGNLLWVSDGFIFSVSISIRTL</sequence>
<accession>A0A090S2F9</accession>